<dbReference type="OrthoDB" id="538223at2759"/>
<feature type="repeat" description="WD" evidence="3">
    <location>
        <begin position="191"/>
        <end position="231"/>
    </location>
</feature>
<dbReference type="SUPFAM" id="SSF56112">
    <property type="entry name" value="Protein kinase-like (PK-like)"/>
    <property type="match status" value="1"/>
</dbReference>
<feature type="repeat" description="WD" evidence="3">
    <location>
        <begin position="20"/>
        <end position="61"/>
    </location>
</feature>
<dbReference type="SUPFAM" id="SSF50978">
    <property type="entry name" value="WD40 repeat-like"/>
    <property type="match status" value="1"/>
</dbReference>
<gene>
    <name evidence="5" type="ORF">V565_101190</name>
</gene>
<dbReference type="HOGENOM" id="CLU_000288_57_24_1"/>
<keyword evidence="6" id="KW-1185">Reference proteome</keyword>
<reference evidence="5 6" key="1">
    <citation type="submission" date="2013-12" db="EMBL/GenBank/DDBJ databases">
        <authorList>
            <person name="Cubeta M."/>
            <person name="Pakala S."/>
            <person name="Fedorova N."/>
            <person name="Thomas E."/>
            <person name="Dean R."/>
            <person name="Jabaji S."/>
            <person name="Neate S."/>
            <person name="Toda T."/>
            <person name="Tavantzis S."/>
            <person name="Vilgalys R."/>
            <person name="Bharathan N."/>
            <person name="Pakala S."/>
            <person name="Losada L.S."/>
            <person name="Zafar N."/>
            <person name="Nierman W."/>
        </authorList>
    </citation>
    <scope>NUCLEOTIDE SEQUENCE [LARGE SCALE GENOMIC DNA]</scope>
    <source>
        <strain evidence="5 6">123E</strain>
    </source>
</reference>
<keyword evidence="5" id="KW-0418">Kinase</keyword>
<dbReference type="InterPro" id="IPR001245">
    <property type="entry name" value="Ser-Thr/Tyr_kinase_cat_dom"/>
</dbReference>
<dbReference type="Gene3D" id="2.130.10.10">
    <property type="entry name" value="YVTN repeat-like/Quinoprotein amine dehydrogenase"/>
    <property type="match status" value="3"/>
</dbReference>
<dbReference type="PROSITE" id="PS00678">
    <property type="entry name" value="WD_REPEATS_1"/>
    <property type="match status" value="4"/>
</dbReference>
<keyword evidence="5" id="KW-0808">Transferase</keyword>
<dbReference type="InterPro" id="IPR036322">
    <property type="entry name" value="WD40_repeat_dom_sf"/>
</dbReference>
<dbReference type="Proteomes" id="UP000027456">
    <property type="component" value="Unassembled WGS sequence"/>
</dbReference>
<feature type="repeat" description="WD" evidence="3">
    <location>
        <begin position="233"/>
        <end position="266"/>
    </location>
</feature>
<accession>A0A074RQR2</accession>
<evidence type="ECO:0000313" key="5">
    <source>
        <dbReference type="EMBL" id="KEP49401.1"/>
    </source>
</evidence>
<evidence type="ECO:0000259" key="4">
    <source>
        <dbReference type="PROSITE" id="PS50011"/>
    </source>
</evidence>
<dbReference type="InterPro" id="IPR011009">
    <property type="entry name" value="Kinase-like_dom_sf"/>
</dbReference>
<dbReference type="PRINTS" id="PR00320">
    <property type="entry name" value="GPROTEINBRPT"/>
</dbReference>
<dbReference type="Gene3D" id="1.10.510.10">
    <property type="entry name" value="Transferase(Phosphotransferase) domain 1"/>
    <property type="match status" value="1"/>
</dbReference>
<dbReference type="PROSITE" id="PS50011">
    <property type="entry name" value="PROTEIN_KINASE_DOM"/>
    <property type="match status" value="1"/>
</dbReference>
<evidence type="ECO:0000256" key="1">
    <source>
        <dbReference type="ARBA" id="ARBA00022574"/>
    </source>
</evidence>
<evidence type="ECO:0000313" key="6">
    <source>
        <dbReference type="Proteomes" id="UP000027456"/>
    </source>
</evidence>
<dbReference type="InterPro" id="IPR001680">
    <property type="entry name" value="WD40_rpt"/>
</dbReference>
<comment type="caution">
    <text evidence="5">The sequence shown here is derived from an EMBL/GenBank/DDBJ whole genome shotgun (WGS) entry which is preliminary data.</text>
</comment>
<dbReference type="PROSITE" id="PS50294">
    <property type="entry name" value="WD_REPEATS_REGION"/>
    <property type="match status" value="6"/>
</dbReference>
<sequence>MDRTVRIWDAHNTSSNGVRFEGHSHGVSSVSYSSNGDLIVSGSRDQTLRLWDTNSGQQVNEPLRGHVGDVSSVAFSPGGKSIASGSKDNSVRLWGVRDTLKSGAFTGHYGQVHSVGFSPDGAYIASGSDDTTIRVWDAERGKTILEPLRGHTNAVRSVQYSPDGSQIASGSSDYTIRLWDTRSGKLTTQPYEGHMGLVCSVAFSPGGLLVSGSYDKTIRVWDLRTGALAMDPIEGHTGYVYSVACSPSGKRIVSGSSDGKVMVWSILGGSSDLNHETEALLGGQDDPPKAESTVRVSRHMTIQDMFKLLLQHGCVDLSSQMDYRLDSHFVVNGGGFGDIWVGRFHSGVKVAIKVWRASMMEQCDDKALKRAAREVYYWSRMKHQHVHQLLGVVVFKENCLGMVSEWMENGNLREYMLRKQDLDRYEICISIASGLAYMHKCNAVHGDLKALNVLISSEGIVKLADFGSSTLSGASLGFSDTSNPQTGTTRWTAPELLLEEATKSKESDVYALGMTMLEVITGEVPYPKCKTDPQVITQVIRGAQPSRPKELDDNNRDNQMWDLLVSCWNREPVARPSAEQVLESLLSMQAGE</sequence>
<keyword evidence="1 3" id="KW-0853">WD repeat</keyword>
<dbReference type="Pfam" id="PF00400">
    <property type="entry name" value="WD40"/>
    <property type="match status" value="6"/>
</dbReference>
<dbReference type="GO" id="GO:0005524">
    <property type="term" value="F:ATP binding"/>
    <property type="evidence" value="ECO:0007669"/>
    <property type="project" value="InterPro"/>
</dbReference>
<dbReference type="SMART" id="SM00220">
    <property type="entry name" value="S_TKc"/>
    <property type="match status" value="1"/>
</dbReference>
<keyword evidence="2" id="KW-0677">Repeat</keyword>
<dbReference type="InterPro" id="IPR000719">
    <property type="entry name" value="Prot_kinase_dom"/>
</dbReference>
<dbReference type="InterPro" id="IPR019775">
    <property type="entry name" value="WD40_repeat_CS"/>
</dbReference>
<feature type="domain" description="Protein kinase" evidence="4">
    <location>
        <begin position="325"/>
        <end position="592"/>
    </location>
</feature>
<dbReference type="STRING" id="1423351.A0A074RQR2"/>
<evidence type="ECO:0000256" key="2">
    <source>
        <dbReference type="ARBA" id="ARBA00022737"/>
    </source>
</evidence>
<dbReference type="GO" id="GO:0004672">
    <property type="term" value="F:protein kinase activity"/>
    <property type="evidence" value="ECO:0007669"/>
    <property type="project" value="InterPro"/>
</dbReference>
<dbReference type="PANTHER" id="PTHR19879">
    <property type="entry name" value="TRANSCRIPTION INITIATION FACTOR TFIID"/>
    <property type="match status" value="1"/>
</dbReference>
<dbReference type="Pfam" id="PF07714">
    <property type="entry name" value="PK_Tyr_Ser-Thr"/>
    <property type="match status" value="1"/>
</dbReference>
<dbReference type="EMBL" id="AZST01000367">
    <property type="protein sequence ID" value="KEP49401.1"/>
    <property type="molecule type" value="Genomic_DNA"/>
</dbReference>
<dbReference type="CDD" id="cd00200">
    <property type="entry name" value="WD40"/>
    <property type="match status" value="1"/>
</dbReference>
<dbReference type="PROSITE" id="PS50082">
    <property type="entry name" value="WD_REPEATS_2"/>
    <property type="match status" value="6"/>
</dbReference>
<feature type="repeat" description="WD" evidence="3">
    <location>
        <begin position="63"/>
        <end position="97"/>
    </location>
</feature>
<protein>
    <submittedName>
        <fullName evidence="5">Tyrosine kinase family catalytic domain protein</fullName>
    </submittedName>
</protein>
<dbReference type="SMART" id="SM00320">
    <property type="entry name" value="WD40"/>
    <property type="match status" value="6"/>
</dbReference>
<dbReference type="PRINTS" id="PR00109">
    <property type="entry name" value="TYRKINASE"/>
</dbReference>
<evidence type="ECO:0000256" key="3">
    <source>
        <dbReference type="PROSITE-ProRule" id="PRU00221"/>
    </source>
</evidence>
<proteinExistence type="predicted"/>
<dbReference type="InterPro" id="IPR015943">
    <property type="entry name" value="WD40/YVTN_repeat-like_dom_sf"/>
</dbReference>
<feature type="repeat" description="WD" evidence="3">
    <location>
        <begin position="105"/>
        <end position="146"/>
    </location>
</feature>
<name>A0A074RQR2_9AGAM</name>
<organism evidence="5 6">
    <name type="scientific">Rhizoctonia solani 123E</name>
    <dbReference type="NCBI Taxonomy" id="1423351"/>
    <lineage>
        <taxon>Eukaryota</taxon>
        <taxon>Fungi</taxon>
        <taxon>Dikarya</taxon>
        <taxon>Basidiomycota</taxon>
        <taxon>Agaricomycotina</taxon>
        <taxon>Agaricomycetes</taxon>
        <taxon>Cantharellales</taxon>
        <taxon>Ceratobasidiaceae</taxon>
        <taxon>Rhizoctonia</taxon>
    </lineage>
</organism>
<dbReference type="PANTHER" id="PTHR19879:SF9">
    <property type="entry name" value="TRANSCRIPTION INITIATION FACTOR TFIID SUBUNIT 5"/>
    <property type="match status" value="1"/>
</dbReference>
<dbReference type="InterPro" id="IPR020472">
    <property type="entry name" value="WD40_PAC1"/>
</dbReference>
<feature type="repeat" description="WD" evidence="3">
    <location>
        <begin position="148"/>
        <end position="189"/>
    </location>
</feature>
<dbReference type="AlphaFoldDB" id="A0A074RQR2"/>